<dbReference type="AlphaFoldDB" id="A0A914H1B6"/>
<evidence type="ECO:0000313" key="1">
    <source>
        <dbReference type="Proteomes" id="UP000887572"/>
    </source>
</evidence>
<protein>
    <submittedName>
        <fullName evidence="2">Uncharacterized protein</fullName>
    </submittedName>
</protein>
<accession>A0A914H1B6</accession>
<proteinExistence type="predicted"/>
<keyword evidence="1" id="KW-1185">Reference proteome</keyword>
<dbReference type="WBParaSite" id="Gr19_v10_g13237.t2">
    <property type="protein sequence ID" value="Gr19_v10_g13237.t2"/>
    <property type="gene ID" value="Gr19_v10_g13237"/>
</dbReference>
<organism evidence="1 2">
    <name type="scientific">Globodera rostochiensis</name>
    <name type="common">Golden nematode worm</name>
    <name type="synonym">Heterodera rostochiensis</name>
    <dbReference type="NCBI Taxonomy" id="31243"/>
    <lineage>
        <taxon>Eukaryota</taxon>
        <taxon>Metazoa</taxon>
        <taxon>Ecdysozoa</taxon>
        <taxon>Nematoda</taxon>
        <taxon>Chromadorea</taxon>
        <taxon>Rhabditida</taxon>
        <taxon>Tylenchina</taxon>
        <taxon>Tylenchomorpha</taxon>
        <taxon>Tylenchoidea</taxon>
        <taxon>Heteroderidae</taxon>
        <taxon>Heteroderinae</taxon>
        <taxon>Globodera</taxon>
    </lineage>
</organism>
<reference evidence="2" key="1">
    <citation type="submission" date="2022-11" db="UniProtKB">
        <authorList>
            <consortium name="WormBaseParasite"/>
        </authorList>
    </citation>
    <scope>IDENTIFICATION</scope>
</reference>
<sequence length="766" mass="87103">MERIALCVGMEKEMCYMMYGDKLADSVEMREIFEGVKVGQWFRVSTDRRKGRQSFESVEATEAPSTRVIQSDGKNVLQVQLPIFFLPCKNDGRSRSVAFYDSGDILIKPLVQYEAFLTLTEWNIGVPRWNLQSLKNIVVASTEFNTNESAQPLHCANQKEAGFVLKLFDDVRLVLILCLQDGQLAIAAAEAVQRYSAGDYVSFLCREVERPVQPSIISSNLFAFGLSLRNAVDFSARTTLSFPLRSLDEDKLFELRFRVTDPMLSSTIRGSIRVENLGVLLDTDEKLASNMSSYRLNQLVILQARLCLVPERQSPLWFIVKVISEEEAEEIVKVTNEQSYDFNSIDNDDERSDEILNQNMENEIEPEDENHELMDGGFGSCLPERKRVNCDTKRLEGNCVEESLHASIGESSVSSSESIRGGAENLPLSDGTALFVQIKSYEWILALFDQQTKKFTHWCCTLIKSLPLDREQRSPIPGSWFQISNRELWTMIIQGKFDRISASRGGTLINLPIPVTNVFSRAKSEAQMDNKNNNRSIFHRSVLSPCPSNAFSNGSIYKKTRIFSQKDNNMMNKTRLERYFCVELELAGIVIGCLHASDRVNDDEHQAKNTYRIWPFCTGKPTPRELTLNTSQALQLGTWVKFDAECYRRGKIENFNELSHWLETSVSEGSKASKVCLECSIQIASNYDPSSEENNEIWTCRFKPKNPHIPFIKKLVPTNEIIKSHLEKLRGKFGVFARLEYGREFGINGETVGYWRIAELLTGVNM</sequence>
<evidence type="ECO:0000313" key="2">
    <source>
        <dbReference type="WBParaSite" id="Gr19_v10_g13237.t2"/>
    </source>
</evidence>
<dbReference type="Proteomes" id="UP000887572">
    <property type="component" value="Unplaced"/>
</dbReference>
<name>A0A914H1B6_GLORO</name>